<evidence type="ECO:0000256" key="1">
    <source>
        <dbReference type="SAM" id="MobiDB-lite"/>
    </source>
</evidence>
<organism evidence="2">
    <name type="scientific">Anthurium amnicola</name>
    <dbReference type="NCBI Taxonomy" id="1678845"/>
    <lineage>
        <taxon>Eukaryota</taxon>
        <taxon>Viridiplantae</taxon>
        <taxon>Streptophyta</taxon>
        <taxon>Embryophyta</taxon>
        <taxon>Tracheophyta</taxon>
        <taxon>Spermatophyta</taxon>
        <taxon>Magnoliopsida</taxon>
        <taxon>Liliopsida</taxon>
        <taxon>Araceae</taxon>
        <taxon>Pothoideae</taxon>
        <taxon>Potheae</taxon>
        <taxon>Anthurium</taxon>
    </lineage>
</organism>
<feature type="compositionally biased region" description="Basic residues" evidence="1">
    <location>
        <begin position="196"/>
        <end position="205"/>
    </location>
</feature>
<dbReference type="EMBL" id="GDJX01016606">
    <property type="protein sequence ID" value="JAT51330.1"/>
    <property type="molecule type" value="Transcribed_RNA"/>
</dbReference>
<reference evidence="2" key="1">
    <citation type="submission" date="2015-07" db="EMBL/GenBank/DDBJ databases">
        <title>Transcriptome Assembly of Anthurium amnicola.</title>
        <authorList>
            <person name="Suzuki J."/>
        </authorList>
    </citation>
    <scope>NUCLEOTIDE SEQUENCE</scope>
</reference>
<dbReference type="AlphaFoldDB" id="A0A1D1Y9N8"/>
<gene>
    <name evidence="2" type="ORF">g.124413</name>
</gene>
<feature type="compositionally biased region" description="Pro residues" evidence="1">
    <location>
        <begin position="179"/>
        <end position="195"/>
    </location>
</feature>
<feature type="compositionally biased region" description="Polar residues" evidence="1">
    <location>
        <begin position="208"/>
        <end position="232"/>
    </location>
</feature>
<accession>A0A1D1Y9N8</accession>
<feature type="compositionally biased region" description="Basic residues" evidence="1">
    <location>
        <begin position="138"/>
        <end position="153"/>
    </location>
</feature>
<feature type="compositionally biased region" description="Low complexity" evidence="1">
    <location>
        <begin position="128"/>
        <end position="137"/>
    </location>
</feature>
<feature type="region of interest" description="Disordered" evidence="1">
    <location>
        <begin position="128"/>
        <end position="232"/>
    </location>
</feature>
<evidence type="ECO:0000313" key="2">
    <source>
        <dbReference type="EMBL" id="JAT51330.1"/>
    </source>
</evidence>
<sequence length="232" mass="25481">KRLLGNLFVLKGNPHLTSIRFNNSKSVEGRTRILDARNAARRTHFDSELNRTDALPWFPFFLTPSARPQKSIKGGGGREESSPRCHSWLTTPSLLPLPLPDLALVLLPCNPHRPLGLRLLPPIPLLPLPSLSDPTTPARRKPQNVLPHRRRRGPQLASSEPAHGARADASPHVDAQGAPLPPAPLLPEEPPLPPPARKHRHRKSSSRTWSRPTASVYSATTLTAPQPSTVRS</sequence>
<proteinExistence type="predicted"/>
<feature type="non-terminal residue" evidence="2">
    <location>
        <position position="1"/>
    </location>
</feature>
<protein>
    <submittedName>
        <fullName evidence="2">Uncharacterized protein</fullName>
    </submittedName>
</protein>
<name>A0A1D1Y9N8_9ARAE</name>